<feature type="domain" description="DDB1- and CUL4-associated factor 15 WD40 repeat-containing" evidence="2">
    <location>
        <begin position="38"/>
        <end position="258"/>
    </location>
</feature>
<reference evidence="3" key="1">
    <citation type="journal article" date="2020" name="Nat. Ecol. Evol.">
        <title>Deeply conserved synteny resolves early events in vertebrate evolution.</title>
        <authorList>
            <person name="Simakov O."/>
            <person name="Marletaz F."/>
            <person name="Yue J.X."/>
            <person name="O'Connell B."/>
            <person name="Jenkins J."/>
            <person name="Brandt A."/>
            <person name="Calef R."/>
            <person name="Tung C.H."/>
            <person name="Huang T.K."/>
            <person name="Schmutz J."/>
            <person name="Satoh N."/>
            <person name="Yu J.K."/>
            <person name="Putnam N.H."/>
            <person name="Green R.E."/>
            <person name="Rokhsar D.S."/>
        </authorList>
    </citation>
    <scope>NUCLEOTIDE SEQUENCE [LARGE SCALE GENOMIC DNA]</scope>
    <source>
        <strain evidence="3">S238N-H82</strain>
    </source>
</reference>
<feature type="compositionally biased region" description="Polar residues" evidence="1">
    <location>
        <begin position="743"/>
        <end position="756"/>
    </location>
</feature>
<dbReference type="InterPro" id="IPR047319">
    <property type="entry name" value="DCAF15_C"/>
</dbReference>
<feature type="region of interest" description="Disordered" evidence="1">
    <location>
        <begin position="263"/>
        <end position="416"/>
    </location>
</feature>
<evidence type="ECO:0000259" key="2">
    <source>
        <dbReference type="Pfam" id="PF14939"/>
    </source>
</evidence>
<dbReference type="CDD" id="cd20913">
    <property type="entry name" value="DCAF15-CTD"/>
    <property type="match status" value="1"/>
</dbReference>
<dbReference type="Pfam" id="PF14939">
    <property type="entry name" value="DCAF15_WD40"/>
    <property type="match status" value="1"/>
</dbReference>
<evidence type="ECO:0000313" key="4">
    <source>
        <dbReference type="RefSeq" id="XP_035699171.1"/>
    </source>
</evidence>
<proteinExistence type="predicted"/>
<sequence length="1015" mass="110985">MGTKMAAKLKKSNNIVARLQLKEIRGSLQTHSHATPVRMFNKTIPDSLVFNLKDLVPLSVLHDGHVFLGFTKDGQFVLSYTQLMEAEAHTGYPYYEYHLHWWVLQPVTTQQQGTPQRHFRLHKVSQVRLFGEEEIPTDIYLLVCQWPTDYTKVLVHGYSYHHGANSDEKCLCYLTVTAVPPVAPCEDCMQLPQHLDPPEPEDSLSTPLPLRCLRHSFTLHTKYELAPPFPPFHPKVSLKLDGVIVLNTADSLVALSIKTGGEEQSIHVGGGDIEQSNDSRGGDREQSIHVGGGDIEQSIDSRGGDREQSFHVGGGDIEQSIDSRGGDREQSIHIGGGDIEQSIDSRGGDREQSIHVGGGDIEQCIDSRGGDREQSFHVGGGDREQSIDSRGGDREQSIHIGGGDIEQSIDSRGGDREQEIISSPVLRVDVKIDSELQCKNSSATTSMDQVSSSDDHLEMQSSSTNESYVFDMRVCSGNQGYVKDKDNVKTDSCFTDTYGKCNTYAADHSSADDVSGVAHAGCFITGANSCNTCINSSNASSSSECAKYHPCFSTKENKNQSEEIARSDSVQGGIVICREGDSLSDTINVNTAVQGSSIVQTAQKTVTPSTDSTPLDSKIMKDSDAFNSSCRNSTALHIKTPEGHGQPSDLLSAASDHDSSSLDSTALHKKTPQGLKLLTDMLSAASDSTTRHSTTGDSRTPEGHVQPSDLLSAASNSSSLDSTALHRKTPQGLKLLTDMLSAASDSTTRHSTTGDSRTPEGHAQPSDLLSAASDSSSWDSTVLDCNRSPCFTFTRRQFVYSTTEGGGHLEDTGESGSEYQSMLPLQVHGAGYSSMRLCMGEDMLSTYYGQPGSLEVQELRMDAEQFICDMARQDADWGNRFVAFTDYDMQIIDVCPDSRQLVVLVLALVRARPHYGNCIPKLYQTSFTAAWDLNTGHHQTRDIQPLQEFDQAQLRKVWNPGRAMSRKMQQRWMIPQGYARGVHVMTNEAVFRGHSLSLLWDSTNCIAIVPGRPGR</sequence>
<dbReference type="OrthoDB" id="6354267at2759"/>
<feature type="region of interest" description="Disordered" evidence="1">
    <location>
        <begin position="743"/>
        <end position="773"/>
    </location>
</feature>
<dbReference type="InterPro" id="IPR038914">
    <property type="entry name" value="DCAF15"/>
</dbReference>
<gene>
    <name evidence="4" type="primary">LOC118431872</name>
</gene>
<feature type="compositionally biased region" description="Polar residues" evidence="1">
    <location>
        <begin position="685"/>
        <end position="698"/>
    </location>
</feature>
<dbReference type="GeneID" id="118431872"/>
<reference evidence="4" key="2">
    <citation type="submission" date="2025-08" db="UniProtKB">
        <authorList>
            <consortium name="RefSeq"/>
        </authorList>
    </citation>
    <scope>IDENTIFICATION</scope>
    <source>
        <strain evidence="4">S238N-H82</strain>
        <tissue evidence="4">Testes</tissue>
    </source>
</reference>
<dbReference type="PANTHER" id="PTHR28541:SF1">
    <property type="entry name" value="DDB1- AND CUL4-ASSOCIATED FACTOR 15"/>
    <property type="match status" value="1"/>
</dbReference>
<dbReference type="Proteomes" id="UP000001554">
    <property type="component" value="Chromosome 15"/>
</dbReference>
<dbReference type="GO" id="GO:0080008">
    <property type="term" value="C:Cul4-RING E3 ubiquitin ligase complex"/>
    <property type="evidence" value="ECO:0000318"/>
    <property type="project" value="GO_Central"/>
</dbReference>
<feature type="region of interest" description="Disordered" evidence="1">
    <location>
        <begin position="637"/>
        <end position="672"/>
    </location>
</feature>
<accession>A0A9J7NC99</accession>
<keyword evidence="3" id="KW-1185">Reference proteome</keyword>
<dbReference type="GO" id="GO:0016567">
    <property type="term" value="P:protein ubiquitination"/>
    <property type="evidence" value="ECO:0000318"/>
    <property type="project" value="GO_Central"/>
</dbReference>
<feature type="region of interest" description="Disordered" evidence="1">
    <location>
        <begin position="685"/>
        <end position="724"/>
    </location>
</feature>
<dbReference type="KEGG" id="bfo:118431872"/>
<feature type="compositionally biased region" description="Low complexity" evidence="1">
    <location>
        <begin position="708"/>
        <end position="723"/>
    </location>
</feature>
<dbReference type="PANTHER" id="PTHR28541">
    <property type="entry name" value="DDB1- AND CUL4-ASSOCIATED FACTOR 15"/>
    <property type="match status" value="1"/>
</dbReference>
<dbReference type="RefSeq" id="XP_035699171.1">
    <property type="nucleotide sequence ID" value="XM_035843278.1"/>
</dbReference>
<evidence type="ECO:0000256" key="1">
    <source>
        <dbReference type="SAM" id="MobiDB-lite"/>
    </source>
</evidence>
<evidence type="ECO:0000313" key="3">
    <source>
        <dbReference type="Proteomes" id="UP000001554"/>
    </source>
</evidence>
<dbReference type="AlphaFoldDB" id="A0A9J7NC99"/>
<feature type="compositionally biased region" description="Basic and acidic residues" evidence="1">
    <location>
        <begin position="368"/>
        <end position="397"/>
    </location>
</feature>
<protein>
    <submittedName>
        <fullName evidence="4">Uncharacterized protein LOC118431872</fullName>
    </submittedName>
</protein>
<name>A0A9J7NC99_BRAFL</name>
<organism evidence="3 4">
    <name type="scientific">Branchiostoma floridae</name>
    <name type="common">Florida lancelet</name>
    <name type="synonym">Amphioxus</name>
    <dbReference type="NCBI Taxonomy" id="7739"/>
    <lineage>
        <taxon>Eukaryota</taxon>
        <taxon>Metazoa</taxon>
        <taxon>Chordata</taxon>
        <taxon>Cephalochordata</taxon>
        <taxon>Leptocardii</taxon>
        <taxon>Amphioxiformes</taxon>
        <taxon>Branchiostomatidae</taxon>
        <taxon>Branchiostoma</taxon>
    </lineage>
</organism>
<dbReference type="InterPro" id="IPR032734">
    <property type="entry name" value="DCAF15_WD40"/>
</dbReference>
<dbReference type="CDD" id="cd20917">
    <property type="entry name" value="DCAF15-NTD"/>
    <property type="match status" value="1"/>
</dbReference>